<evidence type="ECO:0000256" key="5">
    <source>
        <dbReference type="ARBA" id="ARBA00022679"/>
    </source>
</evidence>
<dbReference type="Gene3D" id="1.10.287.130">
    <property type="match status" value="1"/>
</dbReference>
<sequence length="570" mass="65846">MRLYVAFALFLLTFLLINIAFLDNLRKIWNISYPLVLLVINLDLLVLFIVFMIFFRKFIKAYLAGKRAQLRKKLSTSFMLYIITPLIFLNLATAIILLQSTKSFVSGQLKEVAKKSENLSILIQEEELKRAQAYRDMFVLLKNSGLAESFKKLKGVKDVIEDPNCKEAIGEDSISMCVDGYRLVLSREYRAVGLIEDIKRISTELRNMVKARDIIGGIYVYFLVLAGFLSFLSAVWFGNLIARHISLPLEKLTQKAREIAKGNFDINVEVPQTGDEVQELGMNFLTMKEELKKLYQRLNKEKEMLVQLFNALPVGIVFLSRDGERFQNRAYEELSKKASVRESTIELDIGRVIVYEDLETLILAERFKTWQMAVKRIAHEIKNPLTPISLNLERLLRSLERGQCDMERVAQMASIILEELERIKRTIDQFRSLSVEVEPNFRELELGDLIRQVASIYEDIKIEVEGSLKVIGDERLLRDMFFNLFNNSLEWGARNVWVELREDSMVYRDDGPGIEEGKEEVIFLPYHSENPKGMGLGLAVVKHIAELHDWRIKAIAQRGGFYLLVELRPR</sequence>
<proteinExistence type="predicted"/>
<evidence type="ECO:0000256" key="3">
    <source>
        <dbReference type="ARBA" id="ARBA00012438"/>
    </source>
</evidence>
<feature type="transmembrane region" description="Helical" evidence="10">
    <location>
        <begin position="32"/>
        <end position="55"/>
    </location>
</feature>
<comment type="catalytic activity">
    <reaction evidence="1">
        <text>ATP + protein L-histidine = ADP + protein N-phospho-L-histidine.</text>
        <dbReference type="EC" id="2.7.13.3"/>
    </reaction>
</comment>
<evidence type="ECO:0000256" key="10">
    <source>
        <dbReference type="SAM" id="Phobius"/>
    </source>
</evidence>
<dbReference type="SMART" id="SM00387">
    <property type="entry name" value="HATPase_c"/>
    <property type="match status" value="1"/>
</dbReference>
<evidence type="ECO:0000259" key="11">
    <source>
        <dbReference type="PROSITE" id="PS50109"/>
    </source>
</evidence>
<organism evidence="13">
    <name type="scientific">Hydrogenobacter sp</name>
    <dbReference type="NCBI Taxonomy" id="2152829"/>
    <lineage>
        <taxon>Bacteria</taxon>
        <taxon>Pseudomonadati</taxon>
        <taxon>Aquificota</taxon>
        <taxon>Aquificia</taxon>
        <taxon>Aquificales</taxon>
        <taxon>Aquificaceae</taxon>
        <taxon>Hydrogenobacter</taxon>
    </lineage>
</organism>
<comment type="caution">
    <text evidence="13">The sequence shown here is derived from an EMBL/GenBank/DDBJ whole genome shotgun (WGS) entry which is preliminary data.</text>
</comment>
<evidence type="ECO:0000256" key="1">
    <source>
        <dbReference type="ARBA" id="ARBA00000085"/>
    </source>
</evidence>
<dbReference type="Gene3D" id="6.10.340.10">
    <property type="match status" value="1"/>
</dbReference>
<dbReference type="Pfam" id="PF00512">
    <property type="entry name" value="HisKA"/>
    <property type="match status" value="1"/>
</dbReference>
<evidence type="ECO:0000256" key="2">
    <source>
        <dbReference type="ARBA" id="ARBA00004141"/>
    </source>
</evidence>
<evidence type="ECO:0000256" key="6">
    <source>
        <dbReference type="ARBA" id="ARBA00022692"/>
    </source>
</evidence>
<keyword evidence="7" id="KW-0418">Kinase</keyword>
<gene>
    <name evidence="13" type="ORF">ENO47_01185</name>
</gene>
<keyword evidence="6 10" id="KW-0812">Transmembrane</keyword>
<dbReference type="SMART" id="SM00388">
    <property type="entry name" value="HisKA"/>
    <property type="match status" value="1"/>
</dbReference>
<keyword evidence="8 10" id="KW-1133">Transmembrane helix</keyword>
<evidence type="ECO:0000259" key="12">
    <source>
        <dbReference type="PROSITE" id="PS50885"/>
    </source>
</evidence>
<dbReference type="PROSITE" id="PS50109">
    <property type="entry name" value="HIS_KIN"/>
    <property type="match status" value="1"/>
</dbReference>
<feature type="transmembrane region" description="Helical" evidence="10">
    <location>
        <begin position="76"/>
        <end position="98"/>
    </location>
</feature>
<dbReference type="InterPro" id="IPR003660">
    <property type="entry name" value="HAMP_dom"/>
</dbReference>
<dbReference type="PANTHER" id="PTHR45528">
    <property type="entry name" value="SENSOR HISTIDINE KINASE CPXA"/>
    <property type="match status" value="1"/>
</dbReference>
<evidence type="ECO:0000313" key="13">
    <source>
        <dbReference type="EMBL" id="HEW45275.1"/>
    </source>
</evidence>
<dbReference type="CDD" id="cd06225">
    <property type="entry name" value="HAMP"/>
    <property type="match status" value="1"/>
</dbReference>
<feature type="domain" description="HAMP" evidence="12">
    <location>
        <begin position="243"/>
        <end position="296"/>
    </location>
</feature>
<evidence type="ECO:0000256" key="7">
    <source>
        <dbReference type="ARBA" id="ARBA00022777"/>
    </source>
</evidence>
<keyword evidence="9 10" id="KW-0472">Membrane</keyword>
<dbReference type="EC" id="2.7.13.3" evidence="3"/>
<dbReference type="GO" id="GO:0000155">
    <property type="term" value="F:phosphorelay sensor kinase activity"/>
    <property type="evidence" value="ECO:0007669"/>
    <property type="project" value="InterPro"/>
</dbReference>
<keyword evidence="4" id="KW-0597">Phosphoprotein</keyword>
<keyword evidence="5" id="KW-0808">Transferase</keyword>
<dbReference type="GO" id="GO:0016020">
    <property type="term" value="C:membrane"/>
    <property type="evidence" value="ECO:0007669"/>
    <property type="project" value="UniProtKB-SubCell"/>
</dbReference>
<dbReference type="AlphaFoldDB" id="A0A7C2VET9"/>
<dbReference type="SUPFAM" id="SSF47384">
    <property type="entry name" value="Homodimeric domain of signal transducing histidine kinase"/>
    <property type="match status" value="1"/>
</dbReference>
<dbReference type="InterPro" id="IPR036890">
    <property type="entry name" value="HATPase_C_sf"/>
</dbReference>
<feature type="domain" description="Histidine kinase" evidence="11">
    <location>
        <begin position="376"/>
        <end position="570"/>
    </location>
</feature>
<dbReference type="SUPFAM" id="SSF158472">
    <property type="entry name" value="HAMP domain-like"/>
    <property type="match status" value="1"/>
</dbReference>
<dbReference type="PROSITE" id="PS50885">
    <property type="entry name" value="HAMP"/>
    <property type="match status" value="1"/>
</dbReference>
<name>A0A7C2VET9_9AQUI</name>
<protein>
    <recommendedName>
        <fullName evidence="3">histidine kinase</fullName>
        <ecNumber evidence="3">2.7.13.3</ecNumber>
    </recommendedName>
</protein>
<accession>A0A7C2VET9</accession>
<evidence type="ECO:0000256" key="8">
    <source>
        <dbReference type="ARBA" id="ARBA00022989"/>
    </source>
</evidence>
<dbReference type="InterPro" id="IPR003594">
    <property type="entry name" value="HATPase_dom"/>
</dbReference>
<dbReference type="InterPro" id="IPR005467">
    <property type="entry name" value="His_kinase_dom"/>
</dbReference>
<dbReference type="SMART" id="SM00304">
    <property type="entry name" value="HAMP"/>
    <property type="match status" value="2"/>
</dbReference>
<dbReference type="Gene3D" id="3.30.565.10">
    <property type="entry name" value="Histidine kinase-like ATPase, C-terminal domain"/>
    <property type="match status" value="1"/>
</dbReference>
<dbReference type="InterPro" id="IPR003661">
    <property type="entry name" value="HisK_dim/P_dom"/>
</dbReference>
<dbReference type="InterPro" id="IPR036097">
    <property type="entry name" value="HisK_dim/P_sf"/>
</dbReference>
<comment type="subcellular location">
    <subcellularLocation>
        <location evidence="2">Membrane</location>
        <topology evidence="2">Multi-pass membrane protein</topology>
    </subcellularLocation>
</comment>
<dbReference type="SUPFAM" id="SSF55874">
    <property type="entry name" value="ATPase domain of HSP90 chaperone/DNA topoisomerase II/histidine kinase"/>
    <property type="match status" value="1"/>
</dbReference>
<dbReference type="Pfam" id="PF00672">
    <property type="entry name" value="HAMP"/>
    <property type="match status" value="1"/>
</dbReference>
<feature type="transmembrane region" description="Helical" evidence="10">
    <location>
        <begin position="218"/>
        <end position="242"/>
    </location>
</feature>
<dbReference type="PANTHER" id="PTHR45528:SF9">
    <property type="entry name" value="SENSOR HISTIDINE KINASE YBDK"/>
    <property type="match status" value="1"/>
</dbReference>
<dbReference type="Pfam" id="PF02518">
    <property type="entry name" value="HATPase_c"/>
    <property type="match status" value="1"/>
</dbReference>
<reference evidence="13" key="1">
    <citation type="journal article" date="2020" name="mSystems">
        <title>Genome- and Community-Level Interaction Insights into Carbon Utilization and Element Cycling Functions of Hydrothermarchaeota in Hydrothermal Sediment.</title>
        <authorList>
            <person name="Zhou Z."/>
            <person name="Liu Y."/>
            <person name="Xu W."/>
            <person name="Pan J."/>
            <person name="Luo Z.H."/>
            <person name="Li M."/>
        </authorList>
    </citation>
    <scope>NUCLEOTIDE SEQUENCE [LARGE SCALE GENOMIC DNA]</scope>
    <source>
        <strain evidence="13">SpSt-132</strain>
    </source>
</reference>
<evidence type="ECO:0000256" key="9">
    <source>
        <dbReference type="ARBA" id="ARBA00023136"/>
    </source>
</evidence>
<evidence type="ECO:0000256" key="4">
    <source>
        <dbReference type="ARBA" id="ARBA00022553"/>
    </source>
</evidence>
<dbReference type="InterPro" id="IPR050398">
    <property type="entry name" value="HssS/ArlS-like"/>
</dbReference>
<dbReference type="CDD" id="cd00082">
    <property type="entry name" value="HisKA"/>
    <property type="match status" value="1"/>
</dbReference>
<dbReference type="EMBL" id="DSFP01000020">
    <property type="protein sequence ID" value="HEW45275.1"/>
    <property type="molecule type" value="Genomic_DNA"/>
</dbReference>